<proteinExistence type="predicted"/>
<dbReference type="AlphaFoldDB" id="A0A368GNR6"/>
<protein>
    <submittedName>
        <fullName evidence="1">Uncharacterized protein</fullName>
    </submittedName>
</protein>
<sequence>MTQQEFVQRNMTRDWSKPVTISTDEQKFNLDGVDERRSYWNGLRKNPTSFSRRNFGSRSLMV</sequence>
<evidence type="ECO:0000313" key="2">
    <source>
        <dbReference type="Proteomes" id="UP000252519"/>
    </source>
</evidence>
<dbReference type="Proteomes" id="UP000252519">
    <property type="component" value="Unassembled WGS sequence"/>
</dbReference>
<organism evidence="1 2">
    <name type="scientific">Ancylostoma caninum</name>
    <name type="common">Dog hookworm</name>
    <dbReference type="NCBI Taxonomy" id="29170"/>
    <lineage>
        <taxon>Eukaryota</taxon>
        <taxon>Metazoa</taxon>
        <taxon>Ecdysozoa</taxon>
        <taxon>Nematoda</taxon>
        <taxon>Chromadorea</taxon>
        <taxon>Rhabditida</taxon>
        <taxon>Rhabditina</taxon>
        <taxon>Rhabditomorpha</taxon>
        <taxon>Strongyloidea</taxon>
        <taxon>Ancylostomatidae</taxon>
        <taxon>Ancylostomatinae</taxon>
        <taxon>Ancylostoma</taxon>
    </lineage>
</organism>
<reference evidence="1 2" key="1">
    <citation type="submission" date="2014-10" db="EMBL/GenBank/DDBJ databases">
        <title>Draft genome of the hookworm Ancylostoma caninum.</title>
        <authorList>
            <person name="Mitreva M."/>
        </authorList>
    </citation>
    <scope>NUCLEOTIDE SEQUENCE [LARGE SCALE GENOMIC DNA]</scope>
    <source>
        <strain evidence="1 2">Baltimore</strain>
    </source>
</reference>
<dbReference type="OrthoDB" id="8630911at2759"/>
<dbReference type="EMBL" id="JOJR01000088">
    <property type="protein sequence ID" value="RCN46002.1"/>
    <property type="molecule type" value="Genomic_DNA"/>
</dbReference>
<gene>
    <name evidence="1" type="ORF">ANCCAN_07949</name>
</gene>
<comment type="caution">
    <text evidence="1">The sequence shown here is derived from an EMBL/GenBank/DDBJ whole genome shotgun (WGS) entry which is preliminary data.</text>
</comment>
<evidence type="ECO:0000313" key="1">
    <source>
        <dbReference type="EMBL" id="RCN46002.1"/>
    </source>
</evidence>
<name>A0A368GNR6_ANCCA</name>
<keyword evidence="2" id="KW-1185">Reference proteome</keyword>
<accession>A0A368GNR6</accession>